<evidence type="ECO:0000256" key="4">
    <source>
        <dbReference type="ARBA" id="ARBA00022692"/>
    </source>
</evidence>
<sequence length="305" mass="33048">MSTPTNLGVSSRPDAGAAPVRTGGGRVGGPRASLYRYGVGGLAIAVSLVVFVVPFAFIVLVAAMDARQAGEFRFAWPREPQVWQNLVEVVQTRDYLLVIAFINSIVLTVASVTIMVVLGAMVAFVLQRRKSRVTALVNFLVLAGLVMPPAVVPTIWVLQRLGMFGTMPGLILVEVAFGLSFTILLFRAFISTIPRELDEAAVLDGAGPLRLFFRIVLPLLRPVLVTVVLVQSVTVFNDFQTPLYFLPGDAGATVQLTLFNFQSQTTSSYNLLFMDILLITIPPLVLYLFFNRQIVAGMTSGAVKG</sequence>
<dbReference type="GO" id="GO:0005886">
    <property type="term" value="C:plasma membrane"/>
    <property type="evidence" value="ECO:0007669"/>
    <property type="project" value="UniProtKB-SubCell"/>
</dbReference>
<keyword evidence="4 7" id="KW-0812">Transmembrane</keyword>
<feature type="transmembrane region" description="Helical" evidence="7">
    <location>
        <begin position="39"/>
        <end position="64"/>
    </location>
</feature>
<evidence type="ECO:0000313" key="11">
    <source>
        <dbReference type="Proteomes" id="UP000533269"/>
    </source>
</evidence>
<dbReference type="EMBL" id="JACHVY010000001">
    <property type="protein sequence ID" value="MBB2901263.1"/>
    <property type="molecule type" value="Genomic_DNA"/>
</dbReference>
<evidence type="ECO:0000256" key="3">
    <source>
        <dbReference type="ARBA" id="ARBA00022475"/>
    </source>
</evidence>
<feature type="transmembrane region" description="Helical" evidence="7">
    <location>
        <begin position="269"/>
        <end position="290"/>
    </location>
</feature>
<feature type="transmembrane region" description="Helical" evidence="7">
    <location>
        <begin position="170"/>
        <end position="190"/>
    </location>
</feature>
<feature type="domain" description="ABC transmembrane type-1" evidence="9">
    <location>
        <begin position="101"/>
        <end position="290"/>
    </location>
</feature>
<dbReference type="PROSITE" id="PS50928">
    <property type="entry name" value="ABC_TM1"/>
    <property type="match status" value="1"/>
</dbReference>
<keyword evidence="6 7" id="KW-0472">Membrane</keyword>
<comment type="similarity">
    <text evidence="7">Belongs to the binding-protein-dependent transport system permease family.</text>
</comment>
<dbReference type="Proteomes" id="UP000533269">
    <property type="component" value="Unassembled WGS sequence"/>
</dbReference>
<protein>
    <submittedName>
        <fullName evidence="10">Raffinose/stachyose/melibiose transport system permease protein</fullName>
    </submittedName>
</protein>
<keyword evidence="2 7" id="KW-0813">Transport</keyword>
<dbReference type="Gene3D" id="1.10.3720.10">
    <property type="entry name" value="MetI-like"/>
    <property type="match status" value="1"/>
</dbReference>
<keyword evidence="5 7" id="KW-1133">Transmembrane helix</keyword>
<feature type="transmembrane region" description="Helical" evidence="7">
    <location>
        <begin position="133"/>
        <end position="158"/>
    </location>
</feature>
<evidence type="ECO:0000259" key="9">
    <source>
        <dbReference type="PROSITE" id="PS50928"/>
    </source>
</evidence>
<keyword evidence="3" id="KW-1003">Cell membrane</keyword>
<comment type="subcellular location">
    <subcellularLocation>
        <location evidence="1 7">Cell membrane</location>
        <topology evidence="1 7">Multi-pass membrane protein</topology>
    </subcellularLocation>
</comment>
<feature type="transmembrane region" description="Helical" evidence="7">
    <location>
        <begin position="211"/>
        <end position="236"/>
    </location>
</feature>
<proteinExistence type="inferred from homology"/>
<gene>
    <name evidence="10" type="ORF">FHR75_002051</name>
</gene>
<dbReference type="PANTHER" id="PTHR43744:SF12">
    <property type="entry name" value="ABC TRANSPORTER PERMEASE PROTEIN MG189-RELATED"/>
    <property type="match status" value="1"/>
</dbReference>
<dbReference type="InterPro" id="IPR000515">
    <property type="entry name" value="MetI-like"/>
</dbReference>
<dbReference type="InterPro" id="IPR035906">
    <property type="entry name" value="MetI-like_sf"/>
</dbReference>
<evidence type="ECO:0000256" key="7">
    <source>
        <dbReference type="RuleBase" id="RU363032"/>
    </source>
</evidence>
<dbReference type="GO" id="GO:0055085">
    <property type="term" value="P:transmembrane transport"/>
    <property type="evidence" value="ECO:0007669"/>
    <property type="project" value="InterPro"/>
</dbReference>
<evidence type="ECO:0000256" key="8">
    <source>
        <dbReference type="SAM" id="MobiDB-lite"/>
    </source>
</evidence>
<organism evidence="10 11">
    <name type="scientific">Kineococcus radiotolerans</name>
    <dbReference type="NCBI Taxonomy" id="131568"/>
    <lineage>
        <taxon>Bacteria</taxon>
        <taxon>Bacillati</taxon>
        <taxon>Actinomycetota</taxon>
        <taxon>Actinomycetes</taxon>
        <taxon>Kineosporiales</taxon>
        <taxon>Kineosporiaceae</taxon>
        <taxon>Kineococcus</taxon>
    </lineage>
</organism>
<comment type="caution">
    <text evidence="10">The sequence shown here is derived from an EMBL/GenBank/DDBJ whole genome shotgun (WGS) entry which is preliminary data.</text>
</comment>
<evidence type="ECO:0000256" key="6">
    <source>
        <dbReference type="ARBA" id="ARBA00023136"/>
    </source>
</evidence>
<feature type="region of interest" description="Disordered" evidence="8">
    <location>
        <begin position="1"/>
        <end position="24"/>
    </location>
</feature>
<dbReference type="CDD" id="cd06261">
    <property type="entry name" value="TM_PBP2"/>
    <property type="match status" value="1"/>
</dbReference>
<evidence type="ECO:0000256" key="5">
    <source>
        <dbReference type="ARBA" id="ARBA00022989"/>
    </source>
</evidence>
<accession>A0A7W4XWT8</accession>
<dbReference type="SUPFAM" id="SSF161098">
    <property type="entry name" value="MetI-like"/>
    <property type="match status" value="1"/>
</dbReference>
<dbReference type="AlphaFoldDB" id="A0A7W4XWT8"/>
<evidence type="ECO:0000256" key="2">
    <source>
        <dbReference type="ARBA" id="ARBA00022448"/>
    </source>
</evidence>
<evidence type="ECO:0000313" key="10">
    <source>
        <dbReference type="EMBL" id="MBB2901263.1"/>
    </source>
</evidence>
<evidence type="ECO:0000256" key="1">
    <source>
        <dbReference type="ARBA" id="ARBA00004651"/>
    </source>
</evidence>
<name>A0A7W4XWT8_KINRA</name>
<reference evidence="10 11" key="1">
    <citation type="submission" date="2020-08" db="EMBL/GenBank/DDBJ databases">
        <title>The Agave Microbiome: Exploring the role of microbial communities in plant adaptations to desert environments.</title>
        <authorList>
            <person name="Partida-Martinez L.P."/>
        </authorList>
    </citation>
    <scope>NUCLEOTIDE SEQUENCE [LARGE SCALE GENOMIC DNA]</scope>
    <source>
        <strain evidence="10 11">AS2.23</strain>
    </source>
</reference>
<dbReference type="Pfam" id="PF00528">
    <property type="entry name" value="BPD_transp_1"/>
    <property type="match status" value="1"/>
</dbReference>
<reference evidence="10 11" key="2">
    <citation type="submission" date="2020-08" db="EMBL/GenBank/DDBJ databases">
        <authorList>
            <person name="Partida-Martinez L."/>
            <person name="Huntemann M."/>
            <person name="Clum A."/>
            <person name="Wang J."/>
            <person name="Palaniappan K."/>
            <person name="Ritter S."/>
            <person name="Chen I.-M."/>
            <person name="Stamatis D."/>
            <person name="Reddy T."/>
            <person name="O'Malley R."/>
            <person name="Daum C."/>
            <person name="Shapiro N."/>
            <person name="Ivanova N."/>
            <person name="Kyrpides N."/>
            <person name="Woyke T."/>
        </authorList>
    </citation>
    <scope>NUCLEOTIDE SEQUENCE [LARGE SCALE GENOMIC DNA]</scope>
    <source>
        <strain evidence="10 11">AS2.23</strain>
    </source>
</reference>
<feature type="transmembrane region" description="Helical" evidence="7">
    <location>
        <begin position="95"/>
        <end position="126"/>
    </location>
</feature>
<dbReference type="PANTHER" id="PTHR43744">
    <property type="entry name" value="ABC TRANSPORTER PERMEASE PROTEIN MG189-RELATED-RELATED"/>
    <property type="match status" value="1"/>
</dbReference>